<gene>
    <name evidence="9" type="ORF">P879_06867</name>
</gene>
<dbReference type="InterPro" id="IPR040457">
    <property type="entry name" value="GCP_C"/>
</dbReference>
<evidence type="ECO:0000313" key="9">
    <source>
        <dbReference type="EMBL" id="KAF8568825.1"/>
    </source>
</evidence>
<dbReference type="GO" id="GO:0005874">
    <property type="term" value="C:microtubule"/>
    <property type="evidence" value="ECO:0007669"/>
    <property type="project" value="UniProtKB-KW"/>
</dbReference>
<evidence type="ECO:0000256" key="4">
    <source>
        <dbReference type="ARBA" id="ARBA00023212"/>
    </source>
</evidence>
<dbReference type="Pfam" id="PF17681">
    <property type="entry name" value="GCP_N_terminal"/>
    <property type="match status" value="1"/>
</dbReference>
<dbReference type="GO" id="GO:0000278">
    <property type="term" value="P:mitotic cell cycle"/>
    <property type="evidence" value="ECO:0007669"/>
    <property type="project" value="TreeGrafter"/>
</dbReference>
<dbReference type="Gene3D" id="1.20.120.1900">
    <property type="entry name" value="Gamma-tubulin complex, C-terminal domain"/>
    <property type="match status" value="1"/>
</dbReference>
<dbReference type="AlphaFoldDB" id="A0A8T0DLM2"/>
<dbReference type="PANTHER" id="PTHR19302">
    <property type="entry name" value="GAMMA TUBULIN COMPLEX PROTEIN"/>
    <property type="match status" value="1"/>
</dbReference>
<dbReference type="FunFam" id="1.20.120.1900:FF:000037">
    <property type="entry name" value="Gamma-tubulin complex component"/>
    <property type="match status" value="1"/>
</dbReference>
<evidence type="ECO:0000256" key="3">
    <source>
        <dbReference type="ARBA" id="ARBA00022701"/>
    </source>
</evidence>
<evidence type="ECO:0000259" key="8">
    <source>
        <dbReference type="Pfam" id="PF17681"/>
    </source>
</evidence>
<dbReference type="OrthoDB" id="2192946at2759"/>
<feature type="region of interest" description="Disordered" evidence="6">
    <location>
        <begin position="992"/>
        <end position="1027"/>
    </location>
</feature>
<feature type="domain" description="Gamma tubulin complex component C-terminal" evidence="7">
    <location>
        <begin position="587"/>
        <end position="964"/>
    </location>
</feature>
<accession>A0A8T0DLM2</accession>
<dbReference type="InterPro" id="IPR007259">
    <property type="entry name" value="GCP"/>
</dbReference>
<dbReference type="GO" id="GO:0051225">
    <property type="term" value="P:spindle assembly"/>
    <property type="evidence" value="ECO:0007669"/>
    <property type="project" value="TreeGrafter"/>
</dbReference>
<evidence type="ECO:0000313" key="10">
    <source>
        <dbReference type="Proteomes" id="UP000699462"/>
    </source>
</evidence>
<keyword evidence="4 5" id="KW-0206">Cytoskeleton</keyword>
<dbReference type="PANTHER" id="PTHR19302:SF13">
    <property type="entry name" value="GAMMA-TUBULIN COMPLEX COMPONENT 2"/>
    <property type="match status" value="1"/>
</dbReference>
<dbReference type="GO" id="GO:0000930">
    <property type="term" value="C:gamma-tubulin complex"/>
    <property type="evidence" value="ECO:0007669"/>
    <property type="project" value="TreeGrafter"/>
</dbReference>
<reference evidence="9 10" key="1">
    <citation type="submission" date="2019-07" db="EMBL/GenBank/DDBJ databases">
        <title>Annotation for the trematode Paragonimus westermani.</title>
        <authorList>
            <person name="Choi Y.-J."/>
        </authorList>
    </citation>
    <scope>NUCLEOTIDE SEQUENCE [LARGE SCALE GENOMIC DNA]</scope>
    <source>
        <strain evidence="9">180907_Pwestermani</strain>
    </source>
</reference>
<evidence type="ECO:0000256" key="6">
    <source>
        <dbReference type="SAM" id="MobiDB-lite"/>
    </source>
</evidence>
<proteinExistence type="inferred from homology"/>
<dbReference type="InterPro" id="IPR041470">
    <property type="entry name" value="GCP_N"/>
</dbReference>
<dbReference type="GO" id="GO:0031122">
    <property type="term" value="P:cytoplasmic microtubule organization"/>
    <property type="evidence" value="ECO:0007669"/>
    <property type="project" value="TreeGrafter"/>
</dbReference>
<evidence type="ECO:0000256" key="1">
    <source>
        <dbReference type="ARBA" id="ARBA00010337"/>
    </source>
</evidence>
<keyword evidence="3 5" id="KW-0493">Microtubule</keyword>
<dbReference type="GO" id="GO:0043015">
    <property type="term" value="F:gamma-tubulin binding"/>
    <property type="evidence" value="ECO:0007669"/>
    <property type="project" value="InterPro"/>
</dbReference>
<dbReference type="Proteomes" id="UP000699462">
    <property type="component" value="Unassembled WGS sequence"/>
</dbReference>
<name>A0A8T0DLM2_9TREM</name>
<dbReference type="GO" id="GO:0051011">
    <property type="term" value="F:microtubule minus-end binding"/>
    <property type="evidence" value="ECO:0007669"/>
    <property type="project" value="TreeGrafter"/>
</dbReference>
<dbReference type="GO" id="GO:0007020">
    <property type="term" value="P:microtubule nucleation"/>
    <property type="evidence" value="ECO:0007669"/>
    <property type="project" value="InterPro"/>
</dbReference>
<organism evidence="9 10">
    <name type="scientific">Paragonimus westermani</name>
    <dbReference type="NCBI Taxonomy" id="34504"/>
    <lineage>
        <taxon>Eukaryota</taxon>
        <taxon>Metazoa</taxon>
        <taxon>Spiralia</taxon>
        <taxon>Lophotrochozoa</taxon>
        <taxon>Platyhelminthes</taxon>
        <taxon>Trematoda</taxon>
        <taxon>Digenea</taxon>
        <taxon>Plagiorchiida</taxon>
        <taxon>Troglotremata</taxon>
        <taxon>Troglotrematidae</taxon>
        <taxon>Paragonimus</taxon>
    </lineage>
</organism>
<sequence>MSGLETTKNTIRHHVFALSKLFGVDSTVDLNMLDYARKLEQSIGSVAPGQINSQTAIEVLCEDSLHSDALIQKFNELKLRNARELAPSVYLYSQIKRDADLASALERVSESKLTDLGQGDSSENTLTRKGVQQLQQLIADSNTQFCSTSHSVNSDRTLRSLFAGSVDAGGVGPPYSDTSIRTESRFADDQPVTAGRTRSTNMRTNVDEINNVPVQERVEASTAASGAYRLPHQPDWLYERTNLWNDFMPVVDIDTNSNYLKAPIESLSNEMQEHAVVGDLLRLLQGNQGVYIKPAPLISRMASRTFHLDENMTPTLVDTANKILPICTDYSTIVRFIDEKSLFEYGMVNHALSGAMRRLLKDYYVLLCQLEHEYRTGRLGIARLQFSLQDTAAMFSQLARISTDIQTGKCSGGTVLSLLYDNVRKVFGVKQMHELVTYLLRNASVPFFTILQKWIYRGVISDPYHEFFISAGSMSDFFPHGHITSGRHLAPMERMNHDAVDWAYFWEQYHTIVSHNVPSFLESHLSQILNTGKYLNVVQQCADAYELPSLETLEYDDVDSTYLEQIERAHLYASSLLLKLMIKEKDLKEHLISIKRYFLLDQADFIVHFMDAAASELHKPSTDVSLLRLSSLLESAIRTSTATLDPFKDNLKVVIYKFDLITQILMVLRAGSDLEMESTVADDMDLTGLEAFSVDYSVGWPISLVLNRQVMDRYQMLFRHMFYCKHVERRLCSSWVLGKVARRADCLIETWFTTAFLLGQRMLTFIQHFQYYMAVEVIEPTWHQFFQQMDKVSNLDALLDAHLYCLEVCMDDCLLACPDLLSLFGKLAVVCVLFANFVQRVLSASAAGLDMDSAVPADIRHTRGPHLHDPIPGPWTYANPASKRPSSQLSYAASTVSGDSVLTKVTRDDFNQFGASEAFAQSVIDFDRKFNSLLVEFVEKLKHYAKERNKLSSLVSRLDFNDFYSTTFLADNTHTSDLSNRLTFEPRSIVTDMATEENTRPVPNPRGHRVAQSTYHPPEDFGDGDYI</sequence>
<dbReference type="EMBL" id="JTDF01002404">
    <property type="protein sequence ID" value="KAF8568825.1"/>
    <property type="molecule type" value="Genomic_DNA"/>
</dbReference>
<dbReference type="Pfam" id="PF04130">
    <property type="entry name" value="GCP_C_terminal"/>
    <property type="match status" value="1"/>
</dbReference>
<keyword evidence="10" id="KW-1185">Reference proteome</keyword>
<dbReference type="GO" id="GO:0000922">
    <property type="term" value="C:spindle pole"/>
    <property type="evidence" value="ECO:0007669"/>
    <property type="project" value="InterPro"/>
</dbReference>
<comment type="caution">
    <text evidence="9">The sequence shown here is derived from an EMBL/GenBank/DDBJ whole genome shotgun (WGS) entry which is preliminary data.</text>
</comment>
<evidence type="ECO:0000259" key="7">
    <source>
        <dbReference type="Pfam" id="PF04130"/>
    </source>
</evidence>
<dbReference type="InterPro" id="IPR042241">
    <property type="entry name" value="GCP_C_sf"/>
</dbReference>
<evidence type="ECO:0000256" key="5">
    <source>
        <dbReference type="RuleBase" id="RU363050"/>
    </source>
</evidence>
<evidence type="ECO:0000256" key="2">
    <source>
        <dbReference type="ARBA" id="ARBA00022490"/>
    </source>
</evidence>
<comment type="similarity">
    <text evidence="1 5">Belongs to the TUBGCP family.</text>
</comment>
<feature type="domain" description="Gamma tubulin complex component protein N-terminal" evidence="8">
    <location>
        <begin position="279"/>
        <end position="584"/>
    </location>
</feature>
<protein>
    <recommendedName>
        <fullName evidence="5">Gamma-tubulin complex component</fullName>
    </recommendedName>
</protein>
<keyword evidence="2 5" id="KW-0963">Cytoplasm</keyword>
<comment type="subcellular location">
    <subcellularLocation>
        <location evidence="5">Cytoplasm</location>
        <location evidence="5">Cytoskeleton</location>
        <location evidence="5">Microtubule organizing center</location>
    </subcellularLocation>
</comment>
<dbReference type="GO" id="GO:0051321">
    <property type="term" value="P:meiotic cell cycle"/>
    <property type="evidence" value="ECO:0007669"/>
    <property type="project" value="TreeGrafter"/>
</dbReference>